<dbReference type="InterPro" id="IPR005632">
    <property type="entry name" value="Chaperone_Skp"/>
</dbReference>
<evidence type="ECO:0000256" key="4">
    <source>
        <dbReference type="SAM" id="SignalP"/>
    </source>
</evidence>
<evidence type="ECO:0000256" key="2">
    <source>
        <dbReference type="ARBA" id="ARBA00022729"/>
    </source>
</evidence>
<dbReference type="eggNOG" id="COG2825">
    <property type="taxonomic scope" value="Bacteria"/>
</dbReference>
<feature type="signal peptide" evidence="4">
    <location>
        <begin position="1"/>
        <end position="18"/>
    </location>
</feature>
<accession>Q310R2</accession>
<dbReference type="GO" id="GO:0050821">
    <property type="term" value="P:protein stabilization"/>
    <property type="evidence" value="ECO:0007669"/>
    <property type="project" value="TreeGrafter"/>
</dbReference>
<dbReference type="GO" id="GO:0051082">
    <property type="term" value="F:unfolded protein binding"/>
    <property type="evidence" value="ECO:0007669"/>
    <property type="project" value="InterPro"/>
</dbReference>
<proteinExistence type="inferred from homology"/>
<dbReference type="RefSeq" id="WP_011367714.1">
    <property type="nucleotide sequence ID" value="NC_007519.1"/>
</dbReference>
<dbReference type="PANTHER" id="PTHR35089:SF1">
    <property type="entry name" value="CHAPERONE PROTEIN SKP"/>
    <property type="match status" value="1"/>
</dbReference>
<evidence type="ECO:0000313" key="6">
    <source>
        <dbReference type="Proteomes" id="UP000002710"/>
    </source>
</evidence>
<keyword evidence="3" id="KW-0175">Coiled coil</keyword>
<dbReference type="EMBL" id="CP000112">
    <property type="protein sequence ID" value="ABB38584.1"/>
    <property type="molecule type" value="Genomic_DNA"/>
</dbReference>
<keyword evidence="6" id="KW-1185">Reference proteome</keyword>
<comment type="similarity">
    <text evidence="1">Belongs to the Skp family.</text>
</comment>
<dbReference type="Proteomes" id="UP000002710">
    <property type="component" value="Chromosome"/>
</dbReference>
<dbReference type="STRING" id="207559.Dde_1787"/>
<sequence length="170" mass="18755">MKKRAVLFLTVMSMLVLAGCNQPAKNTPVVGVVDMTRVYEESTAAKAGQEYLENLAADARKEFEGMQAEMQNAQGNEEATQKMHASITDLRNRINAAQQRVMVALDENLKSVMQKYRAEKGYAVLMHKEGVISYDDSVDVTSDIISEMNKLSVTFEETNSTGDAPAPDTK</sequence>
<evidence type="ECO:0000313" key="5">
    <source>
        <dbReference type="EMBL" id="ABB38584.1"/>
    </source>
</evidence>
<dbReference type="InterPro" id="IPR024930">
    <property type="entry name" value="Skp_dom_sf"/>
</dbReference>
<gene>
    <name evidence="5" type="ordered locus">Dde_1787</name>
</gene>
<dbReference type="SMART" id="SM00935">
    <property type="entry name" value="OmpH"/>
    <property type="match status" value="1"/>
</dbReference>
<evidence type="ECO:0000256" key="1">
    <source>
        <dbReference type="ARBA" id="ARBA00009091"/>
    </source>
</evidence>
<dbReference type="PANTHER" id="PTHR35089">
    <property type="entry name" value="CHAPERONE PROTEIN SKP"/>
    <property type="match status" value="1"/>
</dbReference>
<protein>
    <submittedName>
        <fullName evidence="5">Outer membrane chaperone Skp (OmpH)</fullName>
    </submittedName>
</protein>
<feature type="chain" id="PRO_5004219760" evidence="4">
    <location>
        <begin position="19"/>
        <end position="170"/>
    </location>
</feature>
<feature type="coiled-coil region" evidence="3">
    <location>
        <begin position="56"/>
        <end position="107"/>
    </location>
</feature>
<evidence type="ECO:0000256" key="3">
    <source>
        <dbReference type="SAM" id="Coils"/>
    </source>
</evidence>
<dbReference type="SUPFAM" id="SSF111384">
    <property type="entry name" value="OmpH-like"/>
    <property type="match status" value="1"/>
</dbReference>
<dbReference type="Pfam" id="PF03938">
    <property type="entry name" value="OmpH"/>
    <property type="match status" value="1"/>
</dbReference>
<dbReference type="AlphaFoldDB" id="Q310R2"/>
<name>Q310R2_OLEA2</name>
<reference evidence="5 6" key="1">
    <citation type="journal article" date="2011" name="J. Bacteriol.">
        <title>Complete genome sequence and updated annotation of Desulfovibrio alaskensis G20.</title>
        <authorList>
            <person name="Hauser L.J."/>
            <person name="Land M.L."/>
            <person name="Brown S.D."/>
            <person name="Larimer F."/>
            <person name="Keller K.L."/>
            <person name="Rapp-Giles B.J."/>
            <person name="Price M.N."/>
            <person name="Lin M."/>
            <person name="Bruce D.C."/>
            <person name="Detter J.C."/>
            <person name="Tapia R."/>
            <person name="Han C.S."/>
            <person name="Goodwin L.A."/>
            <person name="Cheng J.F."/>
            <person name="Pitluck S."/>
            <person name="Copeland A."/>
            <person name="Lucas S."/>
            <person name="Nolan M."/>
            <person name="Lapidus A.L."/>
            <person name="Palumbo A.V."/>
            <person name="Wall J.D."/>
        </authorList>
    </citation>
    <scope>NUCLEOTIDE SEQUENCE [LARGE SCALE GENOMIC DNA]</scope>
    <source>
        <strain evidence="6">ATCC BAA 1058 / DSM 17464 / G20</strain>
    </source>
</reference>
<dbReference type="KEGG" id="dde:Dde_1787"/>
<dbReference type="GO" id="GO:0005829">
    <property type="term" value="C:cytosol"/>
    <property type="evidence" value="ECO:0007669"/>
    <property type="project" value="TreeGrafter"/>
</dbReference>
<dbReference type="Gene3D" id="3.30.910.20">
    <property type="entry name" value="Skp domain"/>
    <property type="match status" value="1"/>
</dbReference>
<keyword evidence="2 4" id="KW-0732">Signal</keyword>
<dbReference type="PROSITE" id="PS51257">
    <property type="entry name" value="PROKAR_LIPOPROTEIN"/>
    <property type="match status" value="1"/>
</dbReference>
<dbReference type="HOGENOM" id="CLU_113646_0_0_7"/>
<organism evidence="5 6">
    <name type="scientific">Oleidesulfovibrio alaskensis (strain ATCC BAA-1058 / DSM 17464 / G20)</name>
    <name type="common">Desulfovibrio alaskensis</name>
    <dbReference type="NCBI Taxonomy" id="207559"/>
    <lineage>
        <taxon>Bacteria</taxon>
        <taxon>Pseudomonadati</taxon>
        <taxon>Thermodesulfobacteriota</taxon>
        <taxon>Desulfovibrionia</taxon>
        <taxon>Desulfovibrionales</taxon>
        <taxon>Desulfovibrionaceae</taxon>
        <taxon>Oleidesulfovibrio</taxon>
    </lineage>
</organism>